<evidence type="ECO:0000259" key="1">
    <source>
        <dbReference type="PROSITE" id="PS50022"/>
    </source>
</evidence>
<dbReference type="Gene3D" id="2.60.40.1740">
    <property type="entry name" value="hypothetical protein (bacova_03559)"/>
    <property type="match status" value="1"/>
</dbReference>
<keyword evidence="3" id="KW-1185">Reference proteome</keyword>
<organism evidence="2 3">
    <name type="scientific">Niabella ginsenosidivorans</name>
    <dbReference type="NCBI Taxonomy" id="1176587"/>
    <lineage>
        <taxon>Bacteria</taxon>
        <taxon>Pseudomonadati</taxon>
        <taxon>Bacteroidota</taxon>
        <taxon>Chitinophagia</taxon>
        <taxon>Chitinophagales</taxon>
        <taxon>Chitinophagaceae</taxon>
        <taxon>Niabella</taxon>
    </lineage>
</organism>
<accession>A0A1A9I0L0</accession>
<name>A0A1A9I0L0_9BACT</name>
<dbReference type="Pfam" id="PF08522">
    <property type="entry name" value="BT_3987-like_N"/>
    <property type="match status" value="1"/>
</dbReference>
<dbReference type="SUPFAM" id="SSF49785">
    <property type="entry name" value="Galactose-binding domain-like"/>
    <property type="match status" value="1"/>
</dbReference>
<protein>
    <recommendedName>
        <fullName evidence="1">F5/8 type C domain-containing protein</fullName>
    </recommendedName>
</protein>
<evidence type="ECO:0000313" key="3">
    <source>
        <dbReference type="Proteomes" id="UP000077667"/>
    </source>
</evidence>
<dbReference type="EMBL" id="CP015772">
    <property type="protein sequence ID" value="ANH80609.1"/>
    <property type="molecule type" value="Genomic_DNA"/>
</dbReference>
<sequence>MSKKGPEPTKNIKYIQMRLKIINAFFLAALLALAGCFKDSVSLPPQPLENYIKVYMPQAVNNPAVYSYSTSDSSAHTIIYGANYGGAGYPDADIEVQFAVDAAAADSFNTANNTDYALLPEKSYKLSSLTGYIKKGTLSTDPLQLTVTTFGKNAPDDISKTYILPVSIKTATEKINESLRTFFCIIKIEPTFFNRTDWIITGFSSQESVGEGENNGRAIFILDDNKNTYWHSQWKDGQPGPPHYVTIDMGATKQVRGCGFIGRQSSNAGKPQDVQIFMSNDGSNWELAFTQTLQNINDLQRFFFDKAAEGRYVKLQINAAYGATYTHLAEFYLF</sequence>
<dbReference type="Pfam" id="PF00754">
    <property type="entry name" value="F5_F8_type_C"/>
    <property type="match status" value="1"/>
</dbReference>
<reference evidence="2 3" key="1">
    <citation type="submission" date="2016-05" db="EMBL/GenBank/DDBJ databases">
        <title>Niabella ginsenosidivorans BS26 whole genome sequencing.</title>
        <authorList>
            <person name="Im W.T."/>
            <person name="Siddiqi M.Z."/>
        </authorList>
    </citation>
    <scope>NUCLEOTIDE SEQUENCE [LARGE SCALE GENOMIC DNA]</scope>
    <source>
        <strain evidence="2 3">BS26</strain>
    </source>
</reference>
<dbReference type="InterPro" id="IPR000421">
    <property type="entry name" value="FA58C"/>
</dbReference>
<proteinExistence type="predicted"/>
<dbReference type="KEGG" id="nia:A8C56_06090"/>
<gene>
    <name evidence="2" type="ORF">A8C56_06090</name>
</gene>
<dbReference type="InterPro" id="IPR013728">
    <property type="entry name" value="BT_3987-like_N"/>
</dbReference>
<feature type="domain" description="F5/8 type C" evidence="1">
    <location>
        <begin position="187"/>
        <end position="334"/>
    </location>
</feature>
<dbReference type="AlphaFoldDB" id="A0A1A9I0L0"/>
<evidence type="ECO:0000313" key="2">
    <source>
        <dbReference type="EMBL" id="ANH80609.1"/>
    </source>
</evidence>
<dbReference type="Gene3D" id="2.60.120.260">
    <property type="entry name" value="Galactose-binding domain-like"/>
    <property type="match status" value="1"/>
</dbReference>
<dbReference type="STRING" id="1176587.A8C56_06090"/>
<dbReference type="PROSITE" id="PS50022">
    <property type="entry name" value="FA58C_3"/>
    <property type="match status" value="1"/>
</dbReference>
<dbReference type="Proteomes" id="UP000077667">
    <property type="component" value="Chromosome"/>
</dbReference>
<dbReference type="InterPro" id="IPR008979">
    <property type="entry name" value="Galactose-bd-like_sf"/>
</dbReference>